<name>A0A841R910_9SPIO</name>
<gene>
    <name evidence="3" type="ORF">HNR50_002058</name>
</gene>
<evidence type="ECO:0000256" key="1">
    <source>
        <dbReference type="ARBA" id="ARBA00022729"/>
    </source>
</evidence>
<keyword evidence="4" id="KW-1185">Reference proteome</keyword>
<dbReference type="AlphaFoldDB" id="A0A841R910"/>
<dbReference type="RefSeq" id="WP_184746587.1">
    <property type="nucleotide sequence ID" value="NZ_JACHGJ010000003.1"/>
</dbReference>
<feature type="domain" description="SbsA Ig-like" evidence="2">
    <location>
        <begin position="24"/>
        <end position="137"/>
    </location>
</feature>
<dbReference type="Proteomes" id="UP000587760">
    <property type="component" value="Unassembled WGS sequence"/>
</dbReference>
<sequence>MISKRIIVASIVFVLFHFALVAGNKPLSLSSSSPENGASGISVDAVLELEFSNNVVNLSVQENNKASIVLRDGDGKVLEIEVIFPDDQLEPEKKRMIAVRPVSPLEKGTLYTLEIAPTFQAKNGSSLAEPVELTFTTVK</sequence>
<dbReference type="InterPro" id="IPR032812">
    <property type="entry name" value="SbsA_Ig"/>
</dbReference>
<keyword evidence="1" id="KW-0732">Signal</keyword>
<protein>
    <recommendedName>
        <fullName evidence="2">SbsA Ig-like domain-containing protein</fullName>
    </recommendedName>
</protein>
<organism evidence="3 4">
    <name type="scientific">Spirochaeta isovalerica</name>
    <dbReference type="NCBI Taxonomy" id="150"/>
    <lineage>
        <taxon>Bacteria</taxon>
        <taxon>Pseudomonadati</taxon>
        <taxon>Spirochaetota</taxon>
        <taxon>Spirochaetia</taxon>
        <taxon>Spirochaetales</taxon>
        <taxon>Spirochaetaceae</taxon>
        <taxon>Spirochaeta</taxon>
    </lineage>
</organism>
<evidence type="ECO:0000313" key="4">
    <source>
        <dbReference type="Proteomes" id="UP000587760"/>
    </source>
</evidence>
<accession>A0A841R910</accession>
<reference evidence="3 4" key="1">
    <citation type="submission" date="2020-08" db="EMBL/GenBank/DDBJ databases">
        <title>Genomic Encyclopedia of Type Strains, Phase IV (KMG-IV): sequencing the most valuable type-strain genomes for metagenomic binning, comparative biology and taxonomic classification.</title>
        <authorList>
            <person name="Goeker M."/>
        </authorList>
    </citation>
    <scope>NUCLEOTIDE SEQUENCE [LARGE SCALE GENOMIC DNA]</scope>
    <source>
        <strain evidence="3 4">DSM 2461</strain>
    </source>
</reference>
<evidence type="ECO:0000313" key="3">
    <source>
        <dbReference type="EMBL" id="MBB6480395.1"/>
    </source>
</evidence>
<comment type="caution">
    <text evidence="3">The sequence shown here is derived from an EMBL/GenBank/DDBJ whole genome shotgun (WGS) entry which is preliminary data.</text>
</comment>
<dbReference type="EMBL" id="JACHGJ010000003">
    <property type="protein sequence ID" value="MBB6480395.1"/>
    <property type="molecule type" value="Genomic_DNA"/>
</dbReference>
<proteinExistence type="predicted"/>
<evidence type="ECO:0000259" key="2">
    <source>
        <dbReference type="Pfam" id="PF13205"/>
    </source>
</evidence>
<dbReference type="Pfam" id="PF13205">
    <property type="entry name" value="Big_5"/>
    <property type="match status" value="1"/>
</dbReference>